<evidence type="ECO:0000256" key="3">
    <source>
        <dbReference type="ARBA" id="ARBA00012153"/>
    </source>
</evidence>
<dbReference type="EC" id="4.1.99.12" evidence="3"/>
<evidence type="ECO:0000256" key="4">
    <source>
        <dbReference type="ARBA" id="ARBA00022619"/>
    </source>
</evidence>
<evidence type="ECO:0000313" key="6">
    <source>
        <dbReference type="EMBL" id="CAA0124325.1"/>
    </source>
</evidence>
<dbReference type="UniPathway" id="UPA00275">
    <property type="reaction ID" value="UER00399"/>
</dbReference>
<evidence type="ECO:0000313" key="7">
    <source>
        <dbReference type="Proteomes" id="UP000430146"/>
    </source>
</evidence>
<evidence type="ECO:0000256" key="5">
    <source>
        <dbReference type="ARBA" id="ARBA00022723"/>
    </source>
</evidence>
<dbReference type="GO" id="GO:0046872">
    <property type="term" value="F:metal ion binding"/>
    <property type="evidence" value="ECO:0007669"/>
    <property type="project" value="UniProtKB-KW"/>
</dbReference>
<dbReference type="InterPro" id="IPR017945">
    <property type="entry name" value="DHBP_synth_RibB-like_a/b_dom"/>
</dbReference>
<protein>
    <recommendedName>
        <fullName evidence="3">3,4-dihydroxy-2-butanone-4-phosphate synthase</fullName>
        <ecNumber evidence="3">4.1.99.12</ecNumber>
    </recommendedName>
</protein>
<dbReference type="InterPro" id="IPR000422">
    <property type="entry name" value="DHBP_synthase_RibB"/>
</dbReference>
<keyword evidence="7" id="KW-1185">Reference proteome</keyword>
<reference evidence="6 7" key="1">
    <citation type="submission" date="2019-11" db="EMBL/GenBank/DDBJ databases">
        <authorList>
            <person name="Holert J."/>
        </authorList>
    </citation>
    <scope>NUCLEOTIDE SEQUENCE [LARGE SCALE GENOMIC DNA]</scope>
    <source>
        <strain evidence="6">BC8_1</strain>
    </source>
</reference>
<keyword evidence="5" id="KW-0479">Metal-binding</keyword>
<accession>A0A5S9QZ13</accession>
<dbReference type="Gene3D" id="3.90.870.10">
    <property type="entry name" value="DHBP synthase"/>
    <property type="match status" value="1"/>
</dbReference>
<dbReference type="GO" id="GO:0005829">
    <property type="term" value="C:cytosol"/>
    <property type="evidence" value="ECO:0007669"/>
    <property type="project" value="TreeGrafter"/>
</dbReference>
<dbReference type="RefSeq" id="WP_234897495.1">
    <property type="nucleotide sequence ID" value="NZ_CACSIP010000023.1"/>
</dbReference>
<comment type="function">
    <text evidence="1">Catalyzes the conversion of D-ribulose 5-phosphate to formate and 3,4-dihydroxy-2-butanone 4-phosphate.</text>
</comment>
<dbReference type="PANTHER" id="PTHR21327:SF18">
    <property type="entry name" value="3,4-DIHYDROXY-2-BUTANONE 4-PHOSPHATE SYNTHASE"/>
    <property type="match status" value="1"/>
</dbReference>
<dbReference type="GO" id="GO:0008686">
    <property type="term" value="F:3,4-dihydroxy-2-butanone-4-phosphate synthase activity"/>
    <property type="evidence" value="ECO:0007669"/>
    <property type="project" value="UniProtKB-EC"/>
</dbReference>
<organism evidence="6 7">
    <name type="scientific">Mycolicibacterium vanbaalenii</name>
    <name type="common">Mycobacterium vanbaalenii</name>
    <dbReference type="NCBI Taxonomy" id="110539"/>
    <lineage>
        <taxon>Bacteria</taxon>
        <taxon>Bacillati</taxon>
        <taxon>Actinomycetota</taxon>
        <taxon>Actinomycetes</taxon>
        <taxon>Mycobacteriales</taxon>
        <taxon>Mycobacteriaceae</taxon>
        <taxon>Mycolicibacterium</taxon>
    </lineage>
</organism>
<dbReference type="SUPFAM" id="SSF55821">
    <property type="entry name" value="YrdC/RibB"/>
    <property type="match status" value="1"/>
</dbReference>
<sequence length="218" mass="22735">MQLQMCSWIDDLGGGAPIGDPLGVLCCSADEAADVFAVGGAVLICDLSAGELVAELCVPAEGLTTKKSAFLVRHTSGIMTATIDTVAAQRLDLPPLRLDFERDAGRFCVAVDAKSRTTGISAQERARTITRIADIDARPTDFDRPGHVLPVVTGGAFAGARWTRYDAAAALSRRAGLSGVVASAPLVDGLGATAVPFVADFARAHQMNLVFANQLKPN</sequence>
<keyword evidence="4" id="KW-0686">Riboflavin biosynthesis</keyword>
<evidence type="ECO:0000256" key="2">
    <source>
        <dbReference type="ARBA" id="ARBA00004904"/>
    </source>
</evidence>
<dbReference type="GO" id="GO:0009231">
    <property type="term" value="P:riboflavin biosynthetic process"/>
    <property type="evidence" value="ECO:0007669"/>
    <property type="project" value="UniProtKB-UniPathway"/>
</dbReference>
<comment type="pathway">
    <text evidence="2">Cofactor biosynthesis; riboflavin biosynthesis; 2-hydroxy-3-oxobutyl phosphate from D-ribulose 5-phosphate: step 1/1.</text>
</comment>
<proteinExistence type="predicted"/>
<dbReference type="EMBL" id="CACSIP010000023">
    <property type="protein sequence ID" value="CAA0124325.1"/>
    <property type="molecule type" value="Genomic_DNA"/>
</dbReference>
<dbReference type="PANTHER" id="PTHR21327">
    <property type="entry name" value="GTP CYCLOHYDROLASE II-RELATED"/>
    <property type="match status" value="1"/>
</dbReference>
<dbReference type="AlphaFoldDB" id="A0A5S9QZ13"/>
<dbReference type="Proteomes" id="UP000430146">
    <property type="component" value="Unassembled WGS sequence"/>
</dbReference>
<keyword evidence="6" id="KW-0456">Lyase</keyword>
<dbReference type="Pfam" id="PF00926">
    <property type="entry name" value="DHBP_synthase"/>
    <property type="match status" value="1"/>
</dbReference>
<gene>
    <name evidence="6" type="primary">ribB</name>
    <name evidence="6" type="ORF">AELLOGFF_00947</name>
</gene>
<name>A0A5S9QZ13_MYCVN</name>
<evidence type="ECO:0000256" key="1">
    <source>
        <dbReference type="ARBA" id="ARBA00002284"/>
    </source>
</evidence>